<protein>
    <submittedName>
        <fullName evidence="1">Uncharacterized protein</fullName>
    </submittedName>
</protein>
<dbReference type="Proteomes" id="UP000014570">
    <property type="component" value="Unassembled WGS sequence"/>
</dbReference>
<accession>A0AAV3JDV6</accession>
<comment type="caution">
    <text evidence="1">The sequence shown here is derived from an EMBL/GenBank/DDBJ whole genome shotgun (WGS) entry which is preliminary data.</text>
</comment>
<sequence length="45" mass="5332">MIYGFSNGFYRWNILVGVPTPEVLGQVLRLIDFHFLKNFLLFRSI</sequence>
<reference evidence="1 2" key="1">
    <citation type="submission" date="2013-04" db="EMBL/GenBank/DDBJ databases">
        <authorList>
            <person name="Harkins D.M."/>
            <person name="Durkin A.S."/>
            <person name="Brinkac L.M."/>
            <person name="Haft D.H."/>
            <person name="Selengut J.D."/>
            <person name="Sanka R."/>
            <person name="DePew J."/>
            <person name="Purushe J."/>
            <person name="Chanthongthip A."/>
            <person name="Lattana O."/>
            <person name="Phetsouvanh R."/>
            <person name="Newton P.N."/>
            <person name="Vinetz J.M."/>
            <person name="Sutton G.G."/>
            <person name="Nierman W.C."/>
            <person name="Fouts D.E."/>
        </authorList>
    </citation>
    <scope>NUCLEOTIDE SEQUENCE [LARGE SCALE GENOMIC DNA]</scope>
    <source>
        <strain evidence="1 2">UI 09931</strain>
    </source>
</reference>
<dbReference type="EMBL" id="AHNP02000007">
    <property type="protein sequence ID" value="EPG58273.1"/>
    <property type="molecule type" value="Genomic_DNA"/>
</dbReference>
<name>A0AAV3JDV6_LEPBO</name>
<organism evidence="1 2">
    <name type="scientific">Leptospira borgpetersenii serovar Javanica str. UI 09931</name>
    <dbReference type="NCBI Taxonomy" id="1049767"/>
    <lineage>
        <taxon>Bacteria</taxon>
        <taxon>Pseudomonadati</taxon>
        <taxon>Spirochaetota</taxon>
        <taxon>Spirochaetia</taxon>
        <taxon>Leptospirales</taxon>
        <taxon>Leptospiraceae</taxon>
        <taxon>Leptospira</taxon>
    </lineage>
</organism>
<evidence type="ECO:0000313" key="1">
    <source>
        <dbReference type="EMBL" id="EPG58273.1"/>
    </source>
</evidence>
<gene>
    <name evidence="1" type="ORF">LEP1GSC103_2635</name>
</gene>
<proteinExistence type="predicted"/>
<dbReference type="AlphaFoldDB" id="A0AAV3JDV6"/>
<evidence type="ECO:0000313" key="2">
    <source>
        <dbReference type="Proteomes" id="UP000014570"/>
    </source>
</evidence>